<keyword evidence="1" id="KW-0472">Membrane</keyword>
<dbReference type="Proteomes" id="UP001596220">
    <property type="component" value="Unassembled WGS sequence"/>
</dbReference>
<accession>A0ABW1PE13</accession>
<feature type="transmembrane region" description="Helical" evidence="1">
    <location>
        <begin position="7"/>
        <end position="25"/>
    </location>
</feature>
<evidence type="ECO:0000313" key="3">
    <source>
        <dbReference type="Proteomes" id="UP001596220"/>
    </source>
</evidence>
<feature type="transmembrane region" description="Helical" evidence="1">
    <location>
        <begin position="37"/>
        <end position="60"/>
    </location>
</feature>
<proteinExistence type="predicted"/>
<evidence type="ECO:0000256" key="1">
    <source>
        <dbReference type="SAM" id="Phobius"/>
    </source>
</evidence>
<reference evidence="3" key="1">
    <citation type="journal article" date="2019" name="Int. J. Syst. Evol. Microbiol.">
        <title>The Global Catalogue of Microorganisms (GCM) 10K type strain sequencing project: providing services to taxonomists for standard genome sequencing and annotation.</title>
        <authorList>
            <consortium name="The Broad Institute Genomics Platform"/>
            <consortium name="The Broad Institute Genome Sequencing Center for Infectious Disease"/>
            <person name="Wu L."/>
            <person name="Ma J."/>
        </authorList>
    </citation>
    <scope>NUCLEOTIDE SEQUENCE [LARGE SCALE GENOMIC DNA]</scope>
    <source>
        <strain evidence="3">CGMCC 4.7246</strain>
    </source>
</reference>
<dbReference type="EMBL" id="JBHSQO010000040">
    <property type="protein sequence ID" value="MFC6093266.1"/>
    <property type="molecule type" value="Genomic_DNA"/>
</dbReference>
<feature type="transmembrane region" description="Helical" evidence="1">
    <location>
        <begin position="67"/>
        <end position="86"/>
    </location>
</feature>
<sequence length="110" mass="10896">MRRVAWRYGWAAVVGAVLGTGWWWFLHGAPVACGGEIGCGVALALATPLVPVASWVLGWAGLRSARVARPAATSAAGVGVAVLLTLTGATGAAPVAVGALAFLIGAAFVS</sequence>
<name>A0ABW1PE13_9PSEU</name>
<keyword evidence="1" id="KW-0812">Transmembrane</keyword>
<dbReference type="RefSeq" id="WP_380640294.1">
    <property type="nucleotide sequence ID" value="NZ_JBHSQO010000040.1"/>
</dbReference>
<keyword evidence="1" id="KW-1133">Transmembrane helix</keyword>
<comment type="caution">
    <text evidence="2">The sequence shown here is derived from an EMBL/GenBank/DDBJ whole genome shotgun (WGS) entry which is preliminary data.</text>
</comment>
<organism evidence="2 3">
    <name type="scientific">Saccharothrix lopnurensis</name>
    <dbReference type="NCBI Taxonomy" id="1670621"/>
    <lineage>
        <taxon>Bacteria</taxon>
        <taxon>Bacillati</taxon>
        <taxon>Actinomycetota</taxon>
        <taxon>Actinomycetes</taxon>
        <taxon>Pseudonocardiales</taxon>
        <taxon>Pseudonocardiaceae</taxon>
        <taxon>Saccharothrix</taxon>
    </lineage>
</organism>
<keyword evidence="3" id="KW-1185">Reference proteome</keyword>
<evidence type="ECO:0000313" key="2">
    <source>
        <dbReference type="EMBL" id="MFC6093266.1"/>
    </source>
</evidence>
<protein>
    <submittedName>
        <fullName evidence="2">Uncharacterized protein</fullName>
    </submittedName>
</protein>
<gene>
    <name evidence="2" type="ORF">ACFP3R_28675</name>
</gene>